<dbReference type="InterPro" id="IPR036388">
    <property type="entry name" value="WH-like_DNA-bd_sf"/>
</dbReference>
<evidence type="ECO:0000256" key="5">
    <source>
        <dbReference type="PROSITE-ProRule" id="PRU01091"/>
    </source>
</evidence>
<dbReference type="Pfam" id="PF00486">
    <property type="entry name" value="Trans_reg_C"/>
    <property type="match status" value="1"/>
</dbReference>
<evidence type="ECO:0000259" key="8">
    <source>
        <dbReference type="PROSITE" id="PS51755"/>
    </source>
</evidence>
<dbReference type="GO" id="GO:0000156">
    <property type="term" value="F:phosphorelay response regulator activity"/>
    <property type="evidence" value="ECO:0007669"/>
    <property type="project" value="TreeGrafter"/>
</dbReference>
<evidence type="ECO:0000256" key="1">
    <source>
        <dbReference type="ARBA" id="ARBA00022553"/>
    </source>
</evidence>
<keyword evidence="1" id="KW-0597">Phosphoprotein</keyword>
<dbReference type="CDD" id="cd00156">
    <property type="entry name" value="REC"/>
    <property type="match status" value="1"/>
</dbReference>
<dbReference type="GO" id="GO:0032993">
    <property type="term" value="C:protein-DNA complex"/>
    <property type="evidence" value="ECO:0007669"/>
    <property type="project" value="TreeGrafter"/>
</dbReference>
<evidence type="ECO:0000259" key="7">
    <source>
        <dbReference type="PROSITE" id="PS50110"/>
    </source>
</evidence>
<dbReference type="PROSITE" id="PS50110">
    <property type="entry name" value="RESPONSE_REGULATORY"/>
    <property type="match status" value="1"/>
</dbReference>
<comment type="caution">
    <text evidence="4">Lacks conserved residue(s) required for the propagation of feature annotation.</text>
</comment>
<proteinExistence type="predicted"/>
<dbReference type="PROSITE" id="PS51755">
    <property type="entry name" value="OMPR_PHOB"/>
    <property type="match status" value="1"/>
</dbReference>
<name>A0A8J3P4F3_9ACTN</name>
<dbReference type="SMART" id="SM00448">
    <property type="entry name" value="REC"/>
    <property type="match status" value="1"/>
</dbReference>
<dbReference type="PANTHER" id="PTHR48111">
    <property type="entry name" value="REGULATOR OF RPOS"/>
    <property type="match status" value="1"/>
</dbReference>
<dbReference type="InterPro" id="IPR001867">
    <property type="entry name" value="OmpR/PhoB-type_DNA-bd"/>
</dbReference>
<sequence>MNTPAPATIETARGEPSCAPPARSTRPRFLLLVADPDPATADNLRELLGDHQIDVVTALDAADALLQAGIHLPDAVLTAAHLPPMTGTAIIAALQRRTCVPTLVGLGGDDGGQAATALAAGATACIARPYRLAELLPLLRSIRPDTAADFGAPLQVGALRVDPAAMQVHLHGTPVSLPMREFALLHLLASHEGRVVTRQQIVRLLWNGDEASNTVNVHIRRLRAHLGDDLQNPAIIVTVRGMGYRLIAPGAP</sequence>
<dbReference type="CDD" id="cd00383">
    <property type="entry name" value="trans_reg_C"/>
    <property type="match status" value="1"/>
</dbReference>
<evidence type="ECO:0000256" key="3">
    <source>
        <dbReference type="ARBA" id="ARBA00023125"/>
    </source>
</evidence>
<evidence type="ECO:0000313" key="9">
    <source>
        <dbReference type="EMBL" id="GIG03768.1"/>
    </source>
</evidence>
<keyword evidence="10" id="KW-1185">Reference proteome</keyword>
<comment type="caution">
    <text evidence="9">The sequence shown here is derived from an EMBL/GenBank/DDBJ whole genome shotgun (WGS) entry which is preliminary data.</text>
</comment>
<dbReference type="GO" id="GO:0000976">
    <property type="term" value="F:transcription cis-regulatory region binding"/>
    <property type="evidence" value="ECO:0007669"/>
    <property type="project" value="TreeGrafter"/>
</dbReference>
<dbReference type="SUPFAM" id="SSF52172">
    <property type="entry name" value="CheY-like"/>
    <property type="match status" value="1"/>
</dbReference>
<dbReference type="Pfam" id="PF00072">
    <property type="entry name" value="Response_reg"/>
    <property type="match status" value="1"/>
</dbReference>
<dbReference type="Proteomes" id="UP000630887">
    <property type="component" value="Unassembled WGS sequence"/>
</dbReference>
<evidence type="ECO:0000313" key="10">
    <source>
        <dbReference type="Proteomes" id="UP000630887"/>
    </source>
</evidence>
<keyword evidence="2" id="KW-0902">Two-component regulatory system</keyword>
<dbReference type="GO" id="GO:0006355">
    <property type="term" value="P:regulation of DNA-templated transcription"/>
    <property type="evidence" value="ECO:0007669"/>
    <property type="project" value="InterPro"/>
</dbReference>
<dbReference type="AlphaFoldDB" id="A0A8J3P4F3"/>
<evidence type="ECO:0000256" key="4">
    <source>
        <dbReference type="PROSITE-ProRule" id="PRU00169"/>
    </source>
</evidence>
<dbReference type="Gene3D" id="1.10.10.10">
    <property type="entry name" value="Winged helix-like DNA-binding domain superfamily/Winged helix DNA-binding domain"/>
    <property type="match status" value="1"/>
</dbReference>
<dbReference type="SUPFAM" id="SSF46894">
    <property type="entry name" value="C-terminal effector domain of the bipartite response regulators"/>
    <property type="match status" value="1"/>
</dbReference>
<keyword evidence="3 5" id="KW-0238">DNA-binding</keyword>
<dbReference type="InterPro" id="IPR016032">
    <property type="entry name" value="Sig_transdc_resp-reg_C-effctor"/>
</dbReference>
<evidence type="ECO:0000256" key="2">
    <source>
        <dbReference type="ARBA" id="ARBA00023012"/>
    </source>
</evidence>
<dbReference type="SMART" id="SM00862">
    <property type="entry name" value="Trans_reg_C"/>
    <property type="match status" value="1"/>
</dbReference>
<feature type="DNA-binding region" description="OmpR/PhoB-type" evidence="5">
    <location>
        <begin position="151"/>
        <end position="248"/>
    </location>
</feature>
<dbReference type="InterPro" id="IPR011006">
    <property type="entry name" value="CheY-like_superfamily"/>
</dbReference>
<dbReference type="PANTHER" id="PTHR48111:SF40">
    <property type="entry name" value="PHOSPHATE REGULON TRANSCRIPTIONAL REGULATORY PROTEIN PHOB"/>
    <property type="match status" value="1"/>
</dbReference>
<dbReference type="Gene3D" id="3.40.50.2300">
    <property type="match status" value="1"/>
</dbReference>
<dbReference type="InterPro" id="IPR039420">
    <property type="entry name" value="WalR-like"/>
</dbReference>
<accession>A0A8J3P4F3</accession>
<dbReference type="GO" id="GO:0005829">
    <property type="term" value="C:cytosol"/>
    <property type="evidence" value="ECO:0007669"/>
    <property type="project" value="TreeGrafter"/>
</dbReference>
<dbReference type="InterPro" id="IPR001789">
    <property type="entry name" value="Sig_transdc_resp-reg_receiver"/>
</dbReference>
<protein>
    <submittedName>
        <fullName evidence="9">Sensory transduction protein regX3</fullName>
    </submittedName>
</protein>
<reference evidence="9 10" key="1">
    <citation type="submission" date="2021-01" db="EMBL/GenBank/DDBJ databases">
        <title>Whole genome shotgun sequence of Catellatospora coxensis NBRC 107359.</title>
        <authorList>
            <person name="Komaki H."/>
            <person name="Tamura T."/>
        </authorList>
    </citation>
    <scope>NUCLEOTIDE SEQUENCE [LARGE SCALE GENOMIC DNA]</scope>
    <source>
        <strain evidence="9 10">NBRC 107359</strain>
    </source>
</reference>
<dbReference type="EMBL" id="BONI01000002">
    <property type="protein sequence ID" value="GIG03768.1"/>
    <property type="molecule type" value="Genomic_DNA"/>
</dbReference>
<dbReference type="RefSeq" id="WP_203688229.1">
    <property type="nucleotide sequence ID" value="NZ_BAAALC010000001.1"/>
</dbReference>
<feature type="domain" description="OmpR/PhoB-type" evidence="8">
    <location>
        <begin position="151"/>
        <end position="248"/>
    </location>
</feature>
<feature type="domain" description="Response regulatory" evidence="7">
    <location>
        <begin position="30"/>
        <end position="143"/>
    </location>
</feature>
<organism evidence="9 10">
    <name type="scientific">Catellatospora coxensis</name>
    <dbReference type="NCBI Taxonomy" id="310354"/>
    <lineage>
        <taxon>Bacteria</taxon>
        <taxon>Bacillati</taxon>
        <taxon>Actinomycetota</taxon>
        <taxon>Actinomycetes</taxon>
        <taxon>Micromonosporales</taxon>
        <taxon>Micromonosporaceae</taxon>
        <taxon>Catellatospora</taxon>
    </lineage>
</organism>
<evidence type="ECO:0000256" key="6">
    <source>
        <dbReference type="SAM" id="MobiDB-lite"/>
    </source>
</evidence>
<feature type="region of interest" description="Disordered" evidence="6">
    <location>
        <begin position="1"/>
        <end position="23"/>
    </location>
</feature>
<gene>
    <name evidence="9" type="primary">regX3</name>
    <name evidence="9" type="ORF">Cco03nite_04680</name>
</gene>